<dbReference type="InterPro" id="IPR051465">
    <property type="entry name" value="Cell_Envelope_Struct_Comp"/>
</dbReference>
<dbReference type="InterPro" id="IPR001119">
    <property type="entry name" value="SLH_dom"/>
</dbReference>
<dbReference type="Proteomes" id="UP000077355">
    <property type="component" value="Unassembled WGS sequence"/>
</dbReference>
<feature type="domain" description="SLH" evidence="1">
    <location>
        <begin position="779"/>
        <end position="838"/>
    </location>
</feature>
<dbReference type="PROSITE" id="PS51272">
    <property type="entry name" value="SLH"/>
    <property type="match status" value="3"/>
</dbReference>
<gene>
    <name evidence="2" type="ORF">PBAT_22325</name>
</gene>
<feature type="domain" description="SLH" evidence="1">
    <location>
        <begin position="905"/>
        <end position="960"/>
    </location>
</feature>
<name>A0A168JPW2_9BACL</name>
<accession>A0A168JPW2</accession>
<reference evidence="2 3" key="1">
    <citation type="submission" date="2016-03" db="EMBL/GenBank/DDBJ databases">
        <title>Draft genome sequence of Paenibacillus antarcticus CECT 5836.</title>
        <authorList>
            <person name="Shin S.-K."/>
            <person name="Yi H."/>
        </authorList>
    </citation>
    <scope>NUCLEOTIDE SEQUENCE [LARGE SCALE GENOMIC DNA]</scope>
    <source>
        <strain evidence="2 3">CECT 5836</strain>
    </source>
</reference>
<dbReference type="AlphaFoldDB" id="A0A168JPW2"/>
<organism evidence="2 3">
    <name type="scientific">Paenibacillus antarcticus</name>
    <dbReference type="NCBI Taxonomy" id="253703"/>
    <lineage>
        <taxon>Bacteria</taxon>
        <taxon>Bacillati</taxon>
        <taxon>Bacillota</taxon>
        <taxon>Bacilli</taxon>
        <taxon>Bacillales</taxon>
        <taxon>Paenibacillaceae</taxon>
        <taxon>Paenibacillus</taxon>
    </lineage>
</organism>
<evidence type="ECO:0000313" key="3">
    <source>
        <dbReference type="Proteomes" id="UP000077355"/>
    </source>
</evidence>
<evidence type="ECO:0000259" key="1">
    <source>
        <dbReference type="PROSITE" id="PS51272"/>
    </source>
</evidence>
<protein>
    <recommendedName>
        <fullName evidence="1">SLH domain-containing protein</fullName>
    </recommendedName>
</protein>
<dbReference type="EMBL" id="LVJI01000049">
    <property type="protein sequence ID" value="OAB40926.1"/>
    <property type="molecule type" value="Genomic_DNA"/>
</dbReference>
<keyword evidence="3" id="KW-1185">Reference proteome</keyword>
<sequence length="960" mass="101243">MRFANSAAGLTAAAWLPFSNTATFSLSGGDGSKAIYMQLKDSKDGISANSSQTILLDQTAPTGTLIINDGAIWTKSNTITLKGTYTDGSGSGVNQARLSNISGSWLESWFSVADLNGKSWNLLPGEGAKTVYVQYKDIVGNESTATIRNTIGVDTIAPIISNVENGKVYKSKVIALFNEGFGMLNGSPYTSGTDITQDGTYTLIVTDPAGNSTTVKFNIDITAPVVSGVTNNGIYNRNVTITFNKGTATLNGAAFISGSQVALDGMYTLVVTDAAGNVTTVSFLIDKVAPTVIGVTNNGNYKKAVTVTFNEGTATLNGILIASGTEIIQDGTYTLVVTDAPGNVTTVSFMIDKAAPIVTGVANGGNYKEKVTVGFNEGTATLNGIAFTECTEIVLDGAYTLVVTDAAGNITTIQFLLDTHAPIGTIIIHSGTEWTNETNAILNLTSDDGSEGSGVIEMRFSSNGADWSNWEASAGTKEWTLEAGDGVRKVFVQFKDKVGNVNSTVIQDSIKLDQTVPSGTLVINGGAATTSSKVVNLSLNSSDGVGSGVSDMRFSSDELTWSIWESVSSMKNWNLNGDTGLKKIFVQFRDVAGNTSKTSGAIIDYQLSSGTANQDNNSGSSAGAGNTSISSNSTISSNGKLTLPASGAGQVSLNGEITISIPVNATTKVLELEIEKVKNIHNMKGILASSIYEVDSNFLENFKKSVTLTMLFESMKLDSNQTAALFYYDEASKGWLKANGSKISGNRISIEMHHIRTKYAVLVVDKVSGLPVEQSIDMTTEGDVNDVTGHWAESSIKEALSDGIVKGYVDGSFKPNATVTRAEFAVMLINALKPAANGIKLSFVDKKKIGDWAHDAVAQAVQLGVINGYEDGTFRPSTYLTRAEMASIIANVLKLSVESSSATGFTDDKSIPTWANNAVVQLNKLGLIEGKGNNRFEPNATTTRAEAVTLLLKMLVQVSK</sequence>
<feature type="domain" description="SLH" evidence="1">
    <location>
        <begin position="840"/>
        <end position="903"/>
    </location>
</feature>
<proteinExistence type="predicted"/>
<dbReference type="PANTHER" id="PTHR43308">
    <property type="entry name" value="OUTER MEMBRANE PROTEIN ALPHA-RELATED"/>
    <property type="match status" value="1"/>
</dbReference>
<comment type="caution">
    <text evidence="2">The sequence shown here is derived from an EMBL/GenBank/DDBJ whole genome shotgun (WGS) entry which is preliminary data.</text>
</comment>
<evidence type="ECO:0000313" key="2">
    <source>
        <dbReference type="EMBL" id="OAB40926.1"/>
    </source>
</evidence>
<dbReference type="Pfam" id="PF00395">
    <property type="entry name" value="SLH"/>
    <property type="match status" value="3"/>
</dbReference>